<dbReference type="Proteomes" id="UP001500897">
    <property type="component" value="Unassembled WGS sequence"/>
</dbReference>
<dbReference type="RefSeq" id="WP_344551611.1">
    <property type="nucleotide sequence ID" value="NZ_BAAANS010000010.1"/>
</dbReference>
<protein>
    <recommendedName>
        <fullName evidence="3">Lipoprotein</fullName>
    </recommendedName>
</protein>
<evidence type="ECO:0008006" key="3">
    <source>
        <dbReference type="Google" id="ProtNLM"/>
    </source>
</evidence>
<organism evidence="1 2">
    <name type="scientific">Kitasatospora saccharophila</name>
    <dbReference type="NCBI Taxonomy" id="407973"/>
    <lineage>
        <taxon>Bacteria</taxon>
        <taxon>Bacillati</taxon>
        <taxon>Actinomycetota</taxon>
        <taxon>Actinomycetes</taxon>
        <taxon>Kitasatosporales</taxon>
        <taxon>Streptomycetaceae</taxon>
        <taxon>Kitasatospora</taxon>
    </lineage>
</organism>
<reference evidence="1 2" key="1">
    <citation type="journal article" date="2019" name="Int. J. Syst. Evol. Microbiol.">
        <title>The Global Catalogue of Microorganisms (GCM) 10K type strain sequencing project: providing services to taxonomists for standard genome sequencing and annotation.</title>
        <authorList>
            <consortium name="The Broad Institute Genomics Platform"/>
            <consortium name="The Broad Institute Genome Sequencing Center for Infectious Disease"/>
            <person name="Wu L."/>
            <person name="Ma J."/>
        </authorList>
    </citation>
    <scope>NUCLEOTIDE SEQUENCE [LARGE SCALE GENOMIC DNA]</scope>
    <source>
        <strain evidence="1 2">JCM 14559</strain>
    </source>
</reference>
<name>A0ABN2WJ15_9ACTN</name>
<comment type="caution">
    <text evidence="1">The sequence shown here is derived from an EMBL/GenBank/DDBJ whole genome shotgun (WGS) entry which is preliminary data.</text>
</comment>
<dbReference type="EMBL" id="BAAANS010000010">
    <property type="protein sequence ID" value="GAA2093530.1"/>
    <property type="molecule type" value="Genomic_DNA"/>
</dbReference>
<proteinExistence type="predicted"/>
<keyword evidence="2" id="KW-1185">Reference proteome</keyword>
<sequence>MGPLDTWRAATSVLPRRTALRLLGASALSVAVAACSSGKVGPGLGAVALGKFAAGRWQVSAPEAHYKHGTVDVTETGTWTASFDDEEGQDPTVMSGTWSTAGKSLQVTIAGHEDGDGGTATGVPDTVAGGDASAAFSWVLAGREKYPDDIRANYRAKTGTLVLEVGVGPRPQHPQTITLTRA</sequence>
<accession>A0ABN2WJ15</accession>
<evidence type="ECO:0000313" key="2">
    <source>
        <dbReference type="Proteomes" id="UP001500897"/>
    </source>
</evidence>
<evidence type="ECO:0000313" key="1">
    <source>
        <dbReference type="EMBL" id="GAA2093530.1"/>
    </source>
</evidence>
<gene>
    <name evidence="1" type="ORF">GCM10009759_20210</name>
</gene>